<feature type="compositionally biased region" description="Polar residues" evidence="6">
    <location>
        <begin position="452"/>
        <end position="462"/>
    </location>
</feature>
<organism evidence="8 9">
    <name type="scientific">Dispira parvispora</name>
    <dbReference type="NCBI Taxonomy" id="1520584"/>
    <lineage>
        <taxon>Eukaryota</taxon>
        <taxon>Fungi</taxon>
        <taxon>Fungi incertae sedis</taxon>
        <taxon>Zoopagomycota</taxon>
        <taxon>Kickxellomycotina</taxon>
        <taxon>Dimargaritomycetes</taxon>
        <taxon>Dimargaritales</taxon>
        <taxon>Dimargaritaceae</taxon>
        <taxon>Dispira</taxon>
    </lineage>
</organism>
<sequence>MAKRKSNRTKRAQIVSPKTVGPQCRVEDRLELGALPKRPRFSTPGVKRTLVSFHESPRTPLPSQQSNKSQRQSTESLCSVLEPSDSPVPDQEPFEAMQEDPSLLLTTPQLRHCATTSNYMEDETVNFEFSAPQFRDFSKNTPALAKPADSWFDKRTATPYAPGVYQESSGEEALSPLQHTHGERFSFGSDIQGMGTENVENLGEILESDCTSQVSAVLQDSFFGLDENENGEGESSGVYCNEGDGEEYDFLGESADEEHPVDTNEPIRAVYTTPMTGRKSVSWTIRPTEILSTKKSADAVEFATPSTSSTVAPTRSVRFASTQSVVESGEANEEEVPGTVKALGGKKFRCTPLRPSLLSATSTAVGEDSDDSLDDGPTAVTGTPLSTRSCTTLTGSTTFEFDFPVQHTSPRVTPCRLSKSDTPHQSSPNKPTSTFSLTIPKPFHFHTTTTTQRADQAQSERSIPTERRRARPNPYALAKLTARLTRRLSSHAKRSQPGETYISLAERVQAYLNTPPRLRTEVIKSQLSEKPRGLTQPKSPCLKTKFRTKHSTQPLLPAEEREWQEYLQEPKFKAHPLKPTILKQPAPLPTVDRPTLTIPKSPAIHKSHPRVTRTPTPTPPKVPKANPIRLPKKVFVPEHHSIHTEPQPFTLRVDQIGERKRQQLAEKLKHQRQRIAAARQFRATGLPTGSPDPLPKILPHSPTRPLNIRLRTAMRGAVHQAELKAKLLRQRKERQQRAQFRAHPLPEFDTSFIPQHSAKNLTEPKGIVLHTTQRSEERKVFDEYLEAKERQLEEEKRRREEEEKLREQELVKQLRQQMVHHPRPIPDFPVPSPPKPSDRPLTQPLSPVIGTKRKLAEITTLAANHDENINGMSESRVRKIAKVRRTTRRPLARVGNAPQ</sequence>
<dbReference type="PANTHER" id="PTHR14326:SF44">
    <property type="entry name" value="TARGETING PROTEIN FOR XKLP2"/>
    <property type="match status" value="1"/>
</dbReference>
<dbReference type="Proteomes" id="UP001150925">
    <property type="component" value="Unassembled WGS sequence"/>
</dbReference>
<dbReference type="InterPro" id="IPR009675">
    <property type="entry name" value="TPX2_fam"/>
</dbReference>
<dbReference type="GO" id="GO:0005874">
    <property type="term" value="C:microtubule"/>
    <property type="evidence" value="ECO:0007669"/>
    <property type="project" value="InterPro"/>
</dbReference>
<keyword evidence="9" id="KW-1185">Reference proteome</keyword>
<evidence type="ECO:0000256" key="1">
    <source>
        <dbReference type="ARBA" id="ARBA00004245"/>
    </source>
</evidence>
<accession>A0A9W8E802</accession>
<dbReference type="OrthoDB" id="5600061at2759"/>
<keyword evidence="5" id="KW-0175">Coiled coil</keyword>
<comment type="subcellular location">
    <subcellularLocation>
        <location evidence="1">Cytoplasm</location>
        <location evidence="1">Cytoskeleton</location>
    </subcellularLocation>
</comment>
<feature type="domain" description="TPX2 C-terminal" evidence="7">
    <location>
        <begin position="768"/>
        <end position="843"/>
    </location>
</feature>
<dbReference type="PANTHER" id="PTHR14326">
    <property type="entry name" value="TARGETING PROTEIN FOR XKLP2"/>
    <property type="match status" value="1"/>
</dbReference>
<feature type="region of interest" description="Disordered" evidence="6">
    <location>
        <begin position="584"/>
        <end position="627"/>
    </location>
</feature>
<feature type="region of interest" description="Disordered" evidence="6">
    <location>
        <begin position="361"/>
        <end position="388"/>
    </location>
</feature>
<feature type="region of interest" description="Disordered" evidence="6">
    <location>
        <begin position="410"/>
        <end position="470"/>
    </location>
</feature>
<evidence type="ECO:0000313" key="8">
    <source>
        <dbReference type="EMBL" id="KAJ1967840.1"/>
    </source>
</evidence>
<evidence type="ECO:0000259" key="7">
    <source>
        <dbReference type="Pfam" id="PF06886"/>
    </source>
</evidence>
<feature type="compositionally biased region" description="Polar residues" evidence="6">
    <location>
        <begin position="61"/>
        <end position="77"/>
    </location>
</feature>
<reference evidence="8" key="1">
    <citation type="submission" date="2022-07" db="EMBL/GenBank/DDBJ databases">
        <title>Phylogenomic reconstructions and comparative analyses of Kickxellomycotina fungi.</title>
        <authorList>
            <person name="Reynolds N.K."/>
            <person name="Stajich J.E."/>
            <person name="Barry K."/>
            <person name="Grigoriev I.V."/>
            <person name="Crous P."/>
            <person name="Smith M.E."/>
        </authorList>
    </citation>
    <scope>NUCLEOTIDE SEQUENCE</scope>
    <source>
        <strain evidence="8">RSA 1196</strain>
    </source>
</reference>
<evidence type="ECO:0000256" key="2">
    <source>
        <dbReference type="ARBA" id="ARBA00005885"/>
    </source>
</evidence>
<evidence type="ECO:0000256" key="3">
    <source>
        <dbReference type="ARBA" id="ARBA00022490"/>
    </source>
</evidence>
<dbReference type="Pfam" id="PF06886">
    <property type="entry name" value="TPX2"/>
    <property type="match status" value="2"/>
</dbReference>
<evidence type="ECO:0000256" key="4">
    <source>
        <dbReference type="ARBA" id="ARBA00023212"/>
    </source>
</evidence>
<dbReference type="AlphaFoldDB" id="A0A9W8E802"/>
<comment type="similarity">
    <text evidence="2">Belongs to the TPX2 family.</text>
</comment>
<feature type="compositionally biased region" description="Pro residues" evidence="6">
    <location>
        <begin position="825"/>
        <end position="835"/>
    </location>
</feature>
<feature type="region of interest" description="Disordered" evidence="6">
    <location>
        <begin position="819"/>
        <end position="848"/>
    </location>
</feature>
<name>A0A9W8E802_9FUNG</name>
<evidence type="ECO:0000256" key="5">
    <source>
        <dbReference type="SAM" id="Coils"/>
    </source>
</evidence>
<dbReference type="GO" id="GO:0005819">
    <property type="term" value="C:spindle"/>
    <property type="evidence" value="ECO:0007669"/>
    <property type="project" value="InterPro"/>
</dbReference>
<evidence type="ECO:0000313" key="9">
    <source>
        <dbReference type="Proteomes" id="UP001150925"/>
    </source>
</evidence>
<keyword evidence="3" id="KW-0963">Cytoplasm</keyword>
<evidence type="ECO:0000256" key="6">
    <source>
        <dbReference type="SAM" id="MobiDB-lite"/>
    </source>
</evidence>
<dbReference type="InterPro" id="IPR027329">
    <property type="entry name" value="TPX2_C"/>
</dbReference>
<dbReference type="GO" id="GO:0060236">
    <property type="term" value="P:regulation of mitotic spindle organization"/>
    <property type="evidence" value="ECO:0007669"/>
    <property type="project" value="InterPro"/>
</dbReference>
<feature type="compositionally biased region" description="Basic residues" evidence="6">
    <location>
        <begin position="1"/>
        <end position="11"/>
    </location>
</feature>
<dbReference type="EMBL" id="JANBPY010000274">
    <property type="protein sequence ID" value="KAJ1967840.1"/>
    <property type="molecule type" value="Genomic_DNA"/>
</dbReference>
<feature type="region of interest" description="Disordered" evidence="6">
    <location>
        <begin position="1"/>
        <end position="22"/>
    </location>
</feature>
<proteinExistence type="inferred from homology"/>
<feature type="domain" description="TPX2 C-terminal" evidence="7">
    <location>
        <begin position="720"/>
        <end position="763"/>
    </location>
</feature>
<feature type="region of interest" description="Disordered" evidence="6">
    <location>
        <begin position="35"/>
        <end position="98"/>
    </location>
</feature>
<gene>
    <name evidence="8" type="ORF">IWQ62_001604</name>
</gene>
<feature type="coiled-coil region" evidence="5">
    <location>
        <begin position="782"/>
        <end position="817"/>
    </location>
</feature>
<keyword evidence="4" id="KW-0206">Cytoskeleton</keyword>
<protein>
    <recommendedName>
        <fullName evidence="7">TPX2 C-terminal domain-containing protein</fullName>
    </recommendedName>
</protein>
<feature type="region of interest" description="Disordered" evidence="6">
    <location>
        <begin position="683"/>
        <end position="703"/>
    </location>
</feature>
<comment type="caution">
    <text evidence="8">The sequence shown here is derived from an EMBL/GenBank/DDBJ whole genome shotgun (WGS) entry which is preliminary data.</text>
</comment>
<feature type="compositionally biased region" description="Polar residues" evidence="6">
    <location>
        <begin position="423"/>
        <end position="437"/>
    </location>
</feature>